<name>A0A395M2Y1_9BACT</name>
<proteinExistence type="predicted"/>
<dbReference type="EMBL" id="PHFL01000008">
    <property type="protein sequence ID" value="RFM25155.1"/>
    <property type="molecule type" value="Genomic_DNA"/>
</dbReference>
<feature type="coiled-coil region" evidence="1">
    <location>
        <begin position="1"/>
        <end position="71"/>
    </location>
</feature>
<reference evidence="2 3" key="1">
    <citation type="journal article" date="2011" name="ISME J.">
        <title>Community ecology of hot spring cyanobacterial mats: predominant populations and their functional potential.</title>
        <authorList>
            <person name="Klatt C.G."/>
            <person name="Wood J.M."/>
            <person name="Rusch D.B."/>
            <person name="Bateson M.M."/>
            <person name="Hamamura N."/>
            <person name="Heidelberg J.F."/>
            <person name="Grossman A.R."/>
            <person name="Bhaya D."/>
            <person name="Cohan F.M."/>
            <person name="Kuhl M."/>
            <person name="Bryant D.A."/>
            <person name="Ward D.M."/>
        </authorList>
    </citation>
    <scope>NUCLEOTIDE SEQUENCE [LARGE SCALE GENOMIC DNA]</scope>
    <source>
        <strain evidence="2">OS</strain>
    </source>
</reference>
<comment type="caution">
    <text evidence="2">The sequence shown here is derived from an EMBL/GenBank/DDBJ whole genome shotgun (WGS) entry which is preliminary data.</text>
</comment>
<dbReference type="PANTHER" id="PTHR38753">
    <property type="entry name" value="SLR1441 PROTEIN"/>
    <property type="match status" value="1"/>
</dbReference>
<accession>A0A395M2Y1</accession>
<evidence type="ECO:0000256" key="1">
    <source>
        <dbReference type="SAM" id="Coils"/>
    </source>
</evidence>
<organism evidence="2 3">
    <name type="scientific">Candidatus Thermochlorobacter aerophilus</name>
    <dbReference type="NCBI Taxonomy" id="1868324"/>
    <lineage>
        <taxon>Bacteria</taxon>
        <taxon>Pseudomonadati</taxon>
        <taxon>Chlorobiota</taxon>
        <taxon>Chlorobiia</taxon>
        <taxon>Chlorobiales</taxon>
        <taxon>Candidatus Thermochlorobacteriaceae</taxon>
        <taxon>Candidatus Thermochlorobacter</taxon>
    </lineage>
</organism>
<evidence type="ECO:0008006" key="4">
    <source>
        <dbReference type="Google" id="ProtNLM"/>
    </source>
</evidence>
<dbReference type="Proteomes" id="UP000266389">
    <property type="component" value="Unassembled WGS sequence"/>
</dbReference>
<dbReference type="AlphaFoldDB" id="A0A395M2Y1"/>
<evidence type="ECO:0000313" key="3">
    <source>
        <dbReference type="Proteomes" id="UP000266389"/>
    </source>
</evidence>
<gene>
    <name evidence="2" type="ORF">D0433_01850</name>
</gene>
<keyword evidence="1" id="KW-0175">Coiled coil</keyword>
<evidence type="ECO:0000313" key="2">
    <source>
        <dbReference type="EMBL" id="RFM25155.1"/>
    </source>
</evidence>
<protein>
    <recommendedName>
        <fullName evidence="4">DUF3782 domain-containing protein</fullName>
    </recommendedName>
</protein>
<dbReference type="PANTHER" id="PTHR38753:SF1">
    <property type="entry name" value="SLR1441 PROTEIN"/>
    <property type="match status" value="1"/>
</dbReference>
<sequence length="213" mass="24876">MATVEQDIANLKTDTAELRNLLRVLGEEIREFRANVDAVQANWEQRWAKLEQDREKERQEREKERREMNKRWGELANKMGTLVEDIVAPNIRRVAKELFGVEEIDFSVRRVVHHPTDKSRLKDFDALLIGADAIVLNETKSTVRQSYIDDFIAFIPTVFEYLPEHTGKRVIPVFSSLYIPEQFVRYLTANKIYAMAMGDDTMEILNYNDISKP</sequence>